<protein>
    <submittedName>
        <fullName evidence="2">Uncharacterized protein</fullName>
    </submittedName>
</protein>
<organism evidence="2 3">
    <name type="scientific">Weissella coleopterorum</name>
    <dbReference type="NCBI Taxonomy" id="2714949"/>
    <lineage>
        <taxon>Bacteria</taxon>
        <taxon>Bacillati</taxon>
        <taxon>Bacillota</taxon>
        <taxon>Bacilli</taxon>
        <taxon>Lactobacillales</taxon>
        <taxon>Lactobacillaceae</taxon>
        <taxon>Weissella</taxon>
    </lineage>
</organism>
<sequence>MLWIGVTLIIVGVFVYHQYNSSRELIKSHQKRLISEQLYDSQLIHLDKNKMVLKDGTAYITMYVAKNTNLKIHHEDGLLEDSYYKSQPSIKRVKLAFILPGVYEATATRDGQKVTKKIEIKNIESSASIASSSSKIISSVVPSIQEAPVSSNTNSLTTDTTNSIVESPIDNNVNDVNGDNTNNSVVNNDDDNVNESEDATEEGPSSEN</sequence>
<evidence type="ECO:0000313" key="2">
    <source>
        <dbReference type="EMBL" id="QIL50808.1"/>
    </source>
</evidence>
<feature type="region of interest" description="Disordered" evidence="1">
    <location>
        <begin position="143"/>
        <end position="208"/>
    </location>
</feature>
<reference evidence="2 3" key="1">
    <citation type="submission" date="2020-03" db="EMBL/GenBank/DDBJ databases">
        <title>Weissella sp. nov., isolated from Cybister lewisianus.</title>
        <authorList>
            <person name="Hyun D.-W."/>
            <person name="Bae J.-W."/>
        </authorList>
    </citation>
    <scope>NUCLEOTIDE SEQUENCE [LARGE SCALE GENOMIC DNA]</scope>
    <source>
        <strain evidence="2 3">HDW19</strain>
    </source>
</reference>
<evidence type="ECO:0000313" key="3">
    <source>
        <dbReference type="Proteomes" id="UP000500741"/>
    </source>
</evidence>
<keyword evidence="3" id="KW-1185">Reference proteome</keyword>
<feature type="compositionally biased region" description="Acidic residues" evidence="1">
    <location>
        <begin position="188"/>
        <end position="201"/>
    </location>
</feature>
<dbReference type="KEGG" id="wco:G7084_05460"/>
<gene>
    <name evidence="2" type="ORF">G7084_05460</name>
</gene>
<dbReference type="AlphaFoldDB" id="A0A6G8B0H0"/>
<feature type="compositionally biased region" description="Low complexity" evidence="1">
    <location>
        <begin position="143"/>
        <end position="163"/>
    </location>
</feature>
<dbReference type="Proteomes" id="UP000500741">
    <property type="component" value="Chromosome"/>
</dbReference>
<feature type="compositionally biased region" description="Low complexity" evidence="1">
    <location>
        <begin position="170"/>
        <end position="187"/>
    </location>
</feature>
<evidence type="ECO:0000256" key="1">
    <source>
        <dbReference type="SAM" id="MobiDB-lite"/>
    </source>
</evidence>
<dbReference type="EMBL" id="CP049888">
    <property type="protein sequence ID" value="QIL50808.1"/>
    <property type="molecule type" value="Genomic_DNA"/>
</dbReference>
<name>A0A6G8B0H0_9LACO</name>
<accession>A0A6G8B0H0</accession>
<proteinExistence type="predicted"/>